<comment type="similarity">
    <text evidence="1">Belongs to the GSP E family.</text>
</comment>
<dbReference type="Proteomes" id="UP001596495">
    <property type="component" value="Unassembled WGS sequence"/>
</dbReference>
<keyword evidence="2" id="KW-0547">Nucleotide-binding</keyword>
<evidence type="ECO:0000256" key="1">
    <source>
        <dbReference type="ARBA" id="ARBA00006611"/>
    </source>
</evidence>
<evidence type="ECO:0000256" key="2">
    <source>
        <dbReference type="ARBA" id="ARBA00022741"/>
    </source>
</evidence>
<dbReference type="Gene3D" id="3.30.300.160">
    <property type="entry name" value="Type II secretion system, protein E, N-terminal domain"/>
    <property type="match status" value="1"/>
</dbReference>
<feature type="domain" description="Bacterial type II secretion system protein E" evidence="4">
    <location>
        <begin position="445"/>
        <end position="459"/>
    </location>
</feature>
<dbReference type="PANTHER" id="PTHR30258">
    <property type="entry name" value="TYPE II SECRETION SYSTEM PROTEIN GSPE-RELATED"/>
    <property type="match status" value="1"/>
</dbReference>
<organism evidence="5 6">
    <name type="scientific">Hydrogenophaga bisanensis</name>
    <dbReference type="NCBI Taxonomy" id="439611"/>
    <lineage>
        <taxon>Bacteria</taxon>
        <taxon>Pseudomonadati</taxon>
        <taxon>Pseudomonadota</taxon>
        <taxon>Betaproteobacteria</taxon>
        <taxon>Burkholderiales</taxon>
        <taxon>Comamonadaceae</taxon>
        <taxon>Hydrogenophaga</taxon>
    </lineage>
</organism>
<dbReference type="SUPFAM" id="SSF52540">
    <property type="entry name" value="P-loop containing nucleoside triphosphate hydrolases"/>
    <property type="match status" value="1"/>
</dbReference>
<dbReference type="InterPro" id="IPR027417">
    <property type="entry name" value="P-loop_NTPase"/>
</dbReference>
<dbReference type="InterPro" id="IPR001482">
    <property type="entry name" value="T2SS/T4SS_dom"/>
</dbReference>
<evidence type="ECO:0000259" key="4">
    <source>
        <dbReference type="PROSITE" id="PS00662"/>
    </source>
</evidence>
<dbReference type="InterPro" id="IPR037257">
    <property type="entry name" value="T2SS_E_N_sf"/>
</dbReference>
<dbReference type="EMBL" id="JBHTBX010000003">
    <property type="protein sequence ID" value="MFC7434052.1"/>
    <property type="molecule type" value="Genomic_DNA"/>
</dbReference>
<evidence type="ECO:0000313" key="6">
    <source>
        <dbReference type="Proteomes" id="UP001596495"/>
    </source>
</evidence>
<dbReference type="Gene3D" id="3.30.450.90">
    <property type="match status" value="1"/>
</dbReference>
<dbReference type="PANTHER" id="PTHR30258:SF1">
    <property type="entry name" value="PROTEIN TRANSPORT PROTEIN HOFB HOMOLOG"/>
    <property type="match status" value="1"/>
</dbReference>
<keyword evidence="6" id="KW-1185">Reference proteome</keyword>
<dbReference type="Pfam" id="PF00437">
    <property type="entry name" value="T2SSE"/>
    <property type="match status" value="1"/>
</dbReference>
<reference evidence="6" key="1">
    <citation type="journal article" date="2019" name="Int. J. Syst. Evol. Microbiol.">
        <title>The Global Catalogue of Microorganisms (GCM) 10K type strain sequencing project: providing services to taxonomists for standard genome sequencing and annotation.</title>
        <authorList>
            <consortium name="The Broad Institute Genomics Platform"/>
            <consortium name="The Broad Institute Genome Sequencing Center for Infectious Disease"/>
            <person name="Wu L."/>
            <person name="Ma J."/>
        </authorList>
    </citation>
    <scope>NUCLEOTIDE SEQUENCE [LARGE SCALE GENOMIC DNA]</scope>
    <source>
        <strain evidence="6">CCUG 54518</strain>
    </source>
</reference>
<dbReference type="RefSeq" id="WP_382254897.1">
    <property type="nucleotide sequence ID" value="NZ_JBHTBX010000003.1"/>
</dbReference>
<dbReference type="CDD" id="cd01129">
    <property type="entry name" value="PulE-GspE-like"/>
    <property type="match status" value="1"/>
</dbReference>
<dbReference type="InterPro" id="IPR007831">
    <property type="entry name" value="T2SS_GspE_N"/>
</dbReference>
<accession>A0ABW2R7L0</accession>
<protein>
    <submittedName>
        <fullName evidence="5">GspE/PulE family protein</fullName>
    </submittedName>
</protein>
<dbReference type="SUPFAM" id="SSF160246">
    <property type="entry name" value="EspE N-terminal domain-like"/>
    <property type="match status" value="1"/>
</dbReference>
<dbReference type="Pfam" id="PF05157">
    <property type="entry name" value="MshEN"/>
    <property type="match status" value="1"/>
</dbReference>
<keyword evidence="3" id="KW-0067">ATP-binding</keyword>
<dbReference type="Gene3D" id="3.40.50.300">
    <property type="entry name" value="P-loop containing nucleotide triphosphate hydrolases"/>
    <property type="match status" value="1"/>
</dbReference>
<evidence type="ECO:0000256" key="3">
    <source>
        <dbReference type="ARBA" id="ARBA00022840"/>
    </source>
</evidence>
<proteinExistence type="inferred from homology"/>
<dbReference type="PROSITE" id="PS00662">
    <property type="entry name" value="T2SP_E"/>
    <property type="match status" value="1"/>
</dbReference>
<name>A0ABW2R7L0_9BURK</name>
<evidence type="ECO:0000313" key="5">
    <source>
        <dbReference type="EMBL" id="MFC7434052.1"/>
    </source>
</evidence>
<comment type="caution">
    <text evidence="5">The sequence shown here is derived from an EMBL/GenBank/DDBJ whole genome shotgun (WGS) entry which is preliminary data.</text>
</comment>
<sequence>MTLSPPLPTRVPVMTDPVDTPVRSLPQLQASLDLQRRKPIVGLRQALVELGLIDGVTAQRLANEDPDLFRSRSSELVMRTLVTDDELQRALARVAGLVEIDLMDFSLERDAFKLITVPQARSLNVVPLGMTNDQLAVASCTPTSADLQRQLSNLSGHSVLLVWAPRSAIAHRLDLQERMTRDALAHGEVSARDVRQRLMPNGQSTGAAATLGLEDLVVQAMSEVGTSNEAEQLASAAESAGMVRLVNEMITEAQRTHASDIHIESNAGDAMTSIRFRRDGDLEPYLMLPARLRGPLVSRIKIMSKLDIAERRRPQDGKIDFSEYGGQQLELRVAVMPTHDGLEDVVLRLLESAKPLPLSKLGLQPRDMDIIASFSQRSFGMVLAAGPTGSGKTTTLHSMLAEVNTPDKKIWTAEDPIEITQPGLRQVQMNSKIGLTFANAMRGFLRADPDIIMVGEIRDAETAKVAIEASLTGHLVLSTLHTNNASESVVRLLDLGMDPMNFADSLLGIVAQRLVRLLCDRCAVIQPMDEQDWNALLAEYMEGSDLSHAEAQERLFKATDAHSSGEIRVRRPVGCEHCGGKGYKGRIGIYEILQNSRSIKQLIQDRARPSEVFDTAVREGMRSLRHDALEKVVQGLIDLKQARLAYR</sequence>
<gene>
    <name evidence="5" type="ORF">ACFQNJ_05960</name>
</gene>